<feature type="binding site" evidence="3">
    <location>
        <position position="172"/>
    </location>
    <ligand>
        <name>Mg(2+)</name>
        <dbReference type="ChEBI" id="CHEBI:18420"/>
    </ligand>
</feature>
<dbReference type="OrthoDB" id="9794455at2"/>
<feature type="binding site" evidence="3">
    <location>
        <position position="317"/>
    </location>
    <ligand>
        <name>Zn(2+)</name>
        <dbReference type="ChEBI" id="CHEBI:29105"/>
        <label>2</label>
    </ligand>
</feature>
<dbReference type="Gene3D" id="3.40.720.10">
    <property type="entry name" value="Alkaline Phosphatase, subunit A"/>
    <property type="match status" value="1"/>
</dbReference>
<feature type="binding site" evidence="3">
    <location>
        <position position="170"/>
    </location>
    <ligand>
        <name>Mg(2+)</name>
        <dbReference type="ChEBI" id="CHEBI:18420"/>
    </ligand>
</feature>
<feature type="signal peptide" evidence="5">
    <location>
        <begin position="1"/>
        <end position="21"/>
    </location>
</feature>
<feature type="binding site" evidence="3">
    <location>
        <position position="312"/>
    </location>
    <ligand>
        <name>Mg(2+)</name>
        <dbReference type="ChEBI" id="CHEBI:18420"/>
    </ligand>
</feature>
<dbReference type="EMBL" id="QQNH01000023">
    <property type="protein sequence ID" value="RDE08139.1"/>
    <property type="molecule type" value="Genomic_DNA"/>
</dbReference>
<evidence type="ECO:0000256" key="3">
    <source>
        <dbReference type="PIRSR" id="PIRSR601952-2"/>
    </source>
</evidence>
<evidence type="ECO:0000313" key="6">
    <source>
        <dbReference type="EMBL" id="RDE08139.1"/>
    </source>
</evidence>
<feature type="binding site" evidence="3">
    <location>
        <position position="359"/>
    </location>
    <ligand>
        <name>Zn(2+)</name>
        <dbReference type="ChEBI" id="CHEBI:29105"/>
        <label>2</label>
    </ligand>
</feature>
<gene>
    <name evidence="6" type="ORF">DVH29_13265</name>
</gene>
<dbReference type="PANTHER" id="PTHR11596:SF5">
    <property type="entry name" value="ALKALINE PHOSPHATASE"/>
    <property type="match status" value="1"/>
</dbReference>
<evidence type="ECO:0000256" key="4">
    <source>
        <dbReference type="RuleBase" id="RU003946"/>
    </source>
</evidence>
<dbReference type="CDD" id="cd16012">
    <property type="entry name" value="ALP"/>
    <property type="match status" value="1"/>
</dbReference>
<dbReference type="SUPFAM" id="SSF53649">
    <property type="entry name" value="Alkaline phosphatase-like"/>
    <property type="match status" value="1"/>
</dbReference>
<evidence type="ECO:0000256" key="5">
    <source>
        <dbReference type="SAM" id="SignalP"/>
    </source>
</evidence>
<keyword evidence="3" id="KW-0479">Metal-binding</keyword>
<feature type="binding site" evidence="3">
    <location>
        <position position="321"/>
    </location>
    <ligand>
        <name>Zn(2+)</name>
        <dbReference type="ChEBI" id="CHEBI:29105"/>
        <label>2</label>
    </ligand>
</feature>
<evidence type="ECO:0000256" key="2">
    <source>
        <dbReference type="PIRSR" id="PIRSR601952-1"/>
    </source>
</evidence>
<dbReference type="SMART" id="SM00098">
    <property type="entry name" value="alkPPc"/>
    <property type="match status" value="1"/>
</dbReference>
<feature type="chain" id="PRO_5016969896" evidence="5">
    <location>
        <begin position="22"/>
        <end position="492"/>
    </location>
</feature>
<comment type="similarity">
    <text evidence="4">Belongs to the alkaline phosphatase family.</text>
</comment>
<dbReference type="Pfam" id="PF00245">
    <property type="entry name" value="Alk_phosphatase"/>
    <property type="match status" value="1"/>
</dbReference>
<dbReference type="GO" id="GO:0046872">
    <property type="term" value="F:metal ion binding"/>
    <property type="evidence" value="ECO:0007669"/>
    <property type="project" value="UniProtKB-KW"/>
</dbReference>
<comment type="cofactor">
    <cofactor evidence="3">
        <name>Zn(2+)</name>
        <dbReference type="ChEBI" id="CHEBI:29105"/>
    </cofactor>
    <text evidence="3">Binds 2 Zn(2+) ions.</text>
</comment>
<name>A0A369W281_9HYPH</name>
<comment type="cofactor">
    <cofactor evidence="3">
        <name>Mg(2+)</name>
        <dbReference type="ChEBI" id="CHEBI:18420"/>
    </cofactor>
    <text evidence="3">Binds 1 Mg(2+) ion.</text>
</comment>
<evidence type="ECO:0000313" key="7">
    <source>
        <dbReference type="Proteomes" id="UP000253759"/>
    </source>
</evidence>
<dbReference type="InterPro" id="IPR001952">
    <property type="entry name" value="Alkaline_phosphatase"/>
</dbReference>
<feature type="binding site" evidence="3">
    <location>
        <position position="453"/>
    </location>
    <ligand>
        <name>Zn(2+)</name>
        <dbReference type="ChEBI" id="CHEBI:29105"/>
        <label>2</label>
    </ligand>
</feature>
<comment type="caution">
    <text evidence="6">The sequence shown here is derived from an EMBL/GenBank/DDBJ whole genome shotgun (WGS) entry which is preliminary data.</text>
</comment>
<dbReference type="InterPro" id="IPR017850">
    <property type="entry name" value="Alkaline_phosphatase_core_sf"/>
</dbReference>
<feature type="binding site" evidence="3">
    <location>
        <position position="61"/>
    </location>
    <ligand>
        <name>Mg(2+)</name>
        <dbReference type="ChEBI" id="CHEBI:18420"/>
    </ligand>
</feature>
<keyword evidence="1" id="KW-0597">Phosphoprotein</keyword>
<feature type="binding site" evidence="3">
    <location>
        <position position="358"/>
    </location>
    <ligand>
        <name>Zn(2+)</name>
        <dbReference type="ChEBI" id="CHEBI:29105"/>
        <label>2</label>
    </ligand>
</feature>
<dbReference type="Proteomes" id="UP000253759">
    <property type="component" value="Unassembled WGS sequence"/>
</dbReference>
<feature type="active site" description="Phosphoserine intermediate" evidence="2">
    <location>
        <position position="111"/>
    </location>
</feature>
<keyword evidence="3" id="KW-0460">Magnesium</keyword>
<evidence type="ECO:0000256" key="1">
    <source>
        <dbReference type="ARBA" id="ARBA00022553"/>
    </source>
</evidence>
<dbReference type="GO" id="GO:0004035">
    <property type="term" value="F:alkaline phosphatase activity"/>
    <property type="evidence" value="ECO:0007669"/>
    <property type="project" value="TreeGrafter"/>
</dbReference>
<protein>
    <submittedName>
        <fullName evidence="6">Alkaline phosphatase</fullName>
    </submittedName>
</protein>
<keyword evidence="5" id="KW-0732">Signal</keyword>
<keyword evidence="7" id="KW-1185">Reference proteome</keyword>
<reference evidence="7" key="1">
    <citation type="submission" date="2018-07" db="EMBL/GenBank/DDBJ databases">
        <authorList>
            <person name="Liu B.-T."/>
            <person name="Du Z."/>
        </authorList>
    </citation>
    <scope>NUCLEOTIDE SEQUENCE [LARGE SCALE GENOMIC DNA]</scope>
    <source>
        <strain evidence="7">XYN52</strain>
    </source>
</reference>
<dbReference type="AlphaFoldDB" id="A0A369W281"/>
<sequence length="492" mass="52188">MFRRTLVSTLSVALCASTAIAQDLPQAGSEYFTAGQALIAERVAAEPNTNTAKNVILFVADGMGIGPNYGIRLFAGQQQGLLGEEYNLPHDLFPHSAIMKTYNINAQTPDSAPTAGAMNSGVKQVFNTINLDDTAIYDDCSSEVPLRLFSEIVADAGKSVGIISTASVAHATPAAVYAKTANRNWFHDAPEGCDDIALQLVNQFEAGVIDVALGGGIRDFAPEGTALDNGTGRRLDGQDLLARLDGLGVQYVHDAETLAAADRSQPIIGLFANSDMSYQEDRPEGEPSLLDMTVTAIEQLQTNEDGFYLMVEAGRVDHALHGGNAHRAFTDGAIFAEAIQAALDMVDLEETLVIVTADHEHVINFQGYCGRGTPITGLCMDIASGQIEHSGEPALADDGLPYTVVTFGNGAGSVLIEQEDGTYAGARPALTQEEVLDPDYLQQALIPMSSETHSGVDVGLWATGPWAHLFGGTMDQETIFHVMNHAAFGSAE</sequence>
<dbReference type="PRINTS" id="PR00113">
    <property type="entry name" value="ALKPHPHTASE"/>
</dbReference>
<accession>A0A369W281</accession>
<feature type="binding site" evidence="3">
    <location>
        <position position="61"/>
    </location>
    <ligand>
        <name>Zn(2+)</name>
        <dbReference type="ChEBI" id="CHEBI:29105"/>
        <label>2</label>
    </ligand>
</feature>
<dbReference type="PANTHER" id="PTHR11596">
    <property type="entry name" value="ALKALINE PHOSPHATASE"/>
    <property type="match status" value="1"/>
</dbReference>
<organism evidence="6 7">
    <name type="scientific">Pelagibacterium lacus</name>
    <dbReference type="NCBI Taxonomy" id="2282655"/>
    <lineage>
        <taxon>Bacteria</taxon>
        <taxon>Pseudomonadati</taxon>
        <taxon>Pseudomonadota</taxon>
        <taxon>Alphaproteobacteria</taxon>
        <taxon>Hyphomicrobiales</taxon>
        <taxon>Devosiaceae</taxon>
        <taxon>Pelagibacterium</taxon>
    </lineage>
</organism>
<keyword evidence="3" id="KW-0862">Zinc</keyword>
<proteinExistence type="inferred from homology"/>